<name>A0A1C0U953_9GAMM</name>
<feature type="domain" description="Glycosyl transferase family 1" evidence="1">
    <location>
        <begin position="186"/>
        <end position="350"/>
    </location>
</feature>
<reference evidence="2 3" key="1">
    <citation type="submission" date="2015-12" db="EMBL/GenBank/DDBJ databases">
        <title>Genome comparisons provide insights into the role of secondary metabolites in the pathogenic phase of the Photorhabdus life cycle.</title>
        <authorList>
            <person name="Tobias N.J."/>
            <person name="Mishra B."/>
            <person name="Gupta D.K."/>
            <person name="Thines M."/>
            <person name="Stinear T.P."/>
            <person name="Bode H.B."/>
        </authorList>
    </citation>
    <scope>NUCLEOTIDE SEQUENCE [LARGE SCALE GENOMIC DNA]</scope>
    <source>
        <strain evidence="2 3">PB68.1</strain>
    </source>
</reference>
<dbReference type="InterPro" id="IPR001296">
    <property type="entry name" value="Glyco_trans_1"/>
</dbReference>
<evidence type="ECO:0000259" key="1">
    <source>
        <dbReference type="Pfam" id="PF00534"/>
    </source>
</evidence>
<dbReference type="Pfam" id="PF00534">
    <property type="entry name" value="Glycos_transf_1"/>
    <property type="match status" value="1"/>
</dbReference>
<accession>A0A1C0U953</accession>
<dbReference type="Gene3D" id="3.40.50.2000">
    <property type="entry name" value="Glycogen Phosphorylase B"/>
    <property type="match status" value="2"/>
</dbReference>
<sequence>MSNMTIIHLIISLHQGGAESQLEKLILHSHAKDIEHIVISLIDDQTPLMIKLRSHGVSVYTTNFSRKGVLKGIFQLRKLLKTLVNKDTIIQCWMYHANLLGFLVAKSLGITSQIIWGIRRTAIPRGITGFTSKVCAVISKRYPIPIICCAESAKESHIKAGYAGKYIYVFHNGIDTDLFSPNKEKRNNTRNDLKLSNENFIIGMVARYSPIKGHIYLLQALQYLIENTPEDKIKNLKLVMIGRNIEKAELLQPYLNNLSLKKYLVIKSEIRNIWDIMPAFDILCMPSESEGFPNVVAESMSCGVVPLVTDVGEARVIVGDTGSIVPPFQPEYIAKAIIKLINMNENELKKLANLAHLRIKNNFSIEKAWDNYKNFYQNQIINNGN</sequence>
<gene>
    <name evidence="2" type="primary">epsF_1</name>
    <name evidence="2" type="ORF">Ppb6_00308</name>
</gene>
<dbReference type="STRING" id="286156.Ppb6_00308"/>
<evidence type="ECO:0000313" key="2">
    <source>
        <dbReference type="EMBL" id="OCQ54406.1"/>
    </source>
</evidence>
<evidence type="ECO:0000313" key="3">
    <source>
        <dbReference type="Proteomes" id="UP000093476"/>
    </source>
</evidence>
<dbReference type="EC" id="2.4.-.-" evidence="2"/>
<dbReference type="RefSeq" id="WP_065821820.1">
    <property type="nucleotide sequence ID" value="NZ_CAWMQZ010000015.1"/>
</dbReference>
<keyword evidence="2" id="KW-0328">Glycosyltransferase</keyword>
<dbReference type="GO" id="GO:1901135">
    <property type="term" value="P:carbohydrate derivative metabolic process"/>
    <property type="evidence" value="ECO:0007669"/>
    <property type="project" value="UniProtKB-ARBA"/>
</dbReference>
<dbReference type="GO" id="GO:0016757">
    <property type="term" value="F:glycosyltransferase activity"/>
    <property type="evidence" value="ECO:0007669"/>
    <property type="project" value="UniProtKB-KW"/>
</dbReference>
<dbReference type="PATRIC" id="fig|286156.4.peg.370"/>
<protein>
    <submittedName>
        <fullName evidence="2">Putative glycosyltransferase EpsF</fullName>
        <ecNumber evidence="2">2.4.-.-</ecNumber>
    </submittedName>
</protein>
<dbReference type="AlphaFoldDB" id="A0A1C0U953"/>
<dbReference type="PANTHER" id="PTHR12526">
    <property type="entry name" value="GLYCOSYLTRANSFERASE"/>
    <property type="match status" value="1"/>
</dbReference>
<comment type="caution">
    <text evidence="2">The sequence shown here is derived from an EMBL/GenBank/DDBJ whole genome shotgun (WGS) entry which is preliminary data.</text>
</comment>
<keyword evidence="3" id="KW-1185">Reference proteome</keyword>
<dbReference type="SUPFAM" id="SSF53756">
    <property type="entry name" value="UDP-Glycosyltransferase/glycogen phosphorylase"/>
    <property type="match status" value="1"/>
</dbReference>
<keyword evidence="2" id="KW-0808">Transferase</keyword>
<dbReference type="EMBL" id="LOMY01000015">
    <property type="protein sequence ID" value="OCQ54406.1"/>
    <property type="molecule type" value="Genomic_DNA"/>
</dbReference>
<proteinExistence type="predicted"/>
<organism evidence="2 3">
    <name type="scientific">Photorhabdus australis subsp. thailandensis</name>
    <dbReference type="NCBI Taxonomy" id="2805096"/>
    <lineage>
        <taxon>Bacteria</taxon>
        <taxon>Pseudomonadati</taxon>
        <taxon>Pseudomonadota</taxon>
        <taxon>Gammaproteobacteria</taxon>
        <taxon>Enterobacterales</taxon>
        <taxon>Morganellaceae</taxon>
        <taxon>Photorhabdus</taxon>
    </lineage>
</organism>
<dbReference type="Proteomes" id="UP000093476">
    <property type="component" value="Unassembled WGS sequence"/>
</dbReference>